<gene>
    <name evidence="1" type="ORF">BDV95DRAFT_595488</name>
</gene>
<evidence type="ECO:0000313" key="2">
    <source>
        <dbReference type="Proteomes" id="UP000481861"/>
    </source>
</evidence>
<dbReference type="AlphaFoldDB" id="A0A7C8I4Q4"/>
<evidence type="ECO:0000313" key="1">
    <source>
        <dbReference type="EMBL" id="KAF2870797.1"/>
    </source>
</evidence>
<comment type="caution">
    <text evidence="1">The sequence shown here is derived from an EMBL/GenBank/DDBJ whole genome shotgun (WGS) entry which is preliminary data.</text>
</comment>
<dbReference type="PANTHER" id="PTHR38790:SF4">
    <property type="entry name" value="2EXR DOMAIN-CONTAINING PROTEIN"/>
    <property type="match status" value="1"/>
</dbReference>
<dbReference type="OrthoDB" id="62952at2759"/>
<reference evidence="1 2" key="1">
    <citation type="submission" date="2020-01" db="EMBL/GenBank/DDBJ databases">
        <authorList>
            <consortium name="DOE Joint Genome Institute"/>
            <person name="Haridas S."/>
            <person name="Albert R."/>
            <person name="Binder M."/>
            <person name="Bloem J."/>
            <person name="Labutti K."/>
            <person name="Salamov A."/>
            <person name="Andreopoulos B."/>
            <person name="Baker S.E."/>
            <person name="Barry K."/>
            <person name="Bills G."/>
            <person name="Bluhm B.H."/>
            <person name="Cannon C."/>
            <person name="Castanera R."/>
            <person name="Culley D.E."/>
            <person name="Daum C."/>
            <person name="Ezra D."/>
            <person name="Gonzalez J.B."/>
            <person name="Henrissat B."/>
            <person name="Kuo A."/>
            <person name="Liang C."/>
            <person name="Lipzen A."/>
            <person name="Lutzoni F."/>
            <person name="Magnuson J."/>
            <person name="Mondo S."/>
            <person name="Nolan M."/>
            <person name="Ohm R."/>
            <person name="Pangilinan J."/>
            <person name="Park H.-J.H."/>
            <person name="Ramirez L."/>
            <person name="Alfaro M."/>
            <person name="Sun H."/>
            <person name="Tritt A."/>
            <person name="Yoshinaga Y."/>
            <person name="Zwiers L.-H.L."/>
            <person name="Turgeon B.G."/>
            <person name="Goodwin S.B."/>
            <person name="Spatafora J.W."/>
            <person name="Crous P.W."/>
            <person name="Grigoriev I.V."/>
        </authorList>
    </citation>
    <scope>NUCLEOTIDE SEQUENCE [LARGE SCALE GENOMIC DNA]</scope>
    <source>
        <strain evidence="1 2">CBS 611.86</strain>
    </source>
</reference>
<dbReference type="PANTHER" id="PTHR38790">
    <property type="entry name" value="2EXR DOMAIN-CONTAINING PROTEIN-RELATED"/>
    <property type="match status" value="1"/>
</dbReference>
<accession>A0A7C8I4Q4</accession>
<organism evidence="1 2">
    <name type="scientific">Massariosphaeria phaeospora</name>
    <dbReference type="NCBI Taxonomy" id="100035"/>
    <lineage>
        <taxon>Eukaryota</taxon>
        <taxon>Fungi</taxon>
        <taxon>Dikarya</taxon>
        <taxon>Ascomycota</taxon>
        <taxon>Pezizomycotina</taxon>
        <taxon>Dothideomycetes</taxon>
        <taxon>Pleosporomycetidae</taxon>
        <taxon>Pleosporales</taxon>
        <taxon>Pleosporales incertae sedis</taxon>
        <taxon>Massariosphaeria</taxon>
    </lineage>
</organism>
<proteinExistence type="predicted"/>
<keyword evidence="2" id="KW-1185">Reference proteome</keyword>
<sequence length="252" mass="28986">MATVLQTTPLLALPPELRNRIYDFYFDDEPAIALPHMSRSPMALAMTCRHLYRETHPLALRTTTFKVRGYVRKDLRSSFRMMPPAFRRLVKRLELEVSANAVVKAHSMTFKGIGFADVGLTGVEELFLNYIGDPAVYQLGGVGIVDSLEMAVWKTVTKAGNEKLQHIRITHGLLYRMQDIGEFGRAMHWHRPPGWDTRHNLEEGRVFLFKMNKDGALPREVTVTPLYLKATWQNDFDPDPYHRGKHRILKRG</sequence>
<protein>
    <submittedName>
        <fullName evidence="1">Uncharacterized protein</fullName>
    </submittedName>
</protein>
<dbReference type="EMBL" id="JAADJZ010000013">
    <property type="protein sequence ID" value="KAF2870797.1"/>
    <property type="molecule type" value="Genomic_DNA"/>
</dbReference>
<name>A0A7C8I4Q4_9PLEO</name>
<dbReference type="Proteomes" id="UP000481861">
    <property type="component" value="Unassembled WGS sequence"/>
</dbReference>